<dbReference type="PROSITE" id="PS51900">
    <property type="entry name" value="CB"/>
    <property type="match status" value="1"/>
</dbReference>
<dbReference type="InterPro" id="IPR050808">
    <property type="entry name" value="Phage_Integrase"/>
</dbReference>
<evidence type="ECO:0000256" key="5">
    <source>
        <dbReference type="ARBA" id="ARBA00023195"/>
    </source>
</evidence>
<keyword evidence="2" id="KW-0229">DNA integration</keyword>
<proteinExistence type="inferred from homology"/>
<feature type="domain" description="Core-binding (CB)" evidence="8">
    <location>
        <begin position="48"/>
        <end position="129"/>
    </location>
</feature>
<dbReference type="Gene3D" id="1.10.443.10">
    <property type="entry name" value="Intergrase catalytic core"/>
    <property type="match status" value="1"/>
</dbReference>
<dbReference type="InterPro" id="IPR013762">
    <property type="entry name" value="Integrase-like_cat_sf"/>
</dbReference>
<sequence>MIASVMITPLIITGVFIMEQHLISKDNFTYDQARFLQKENIWKKLSNISLIKAIEHFLDTLSPHTKRQYQNSFNSFFNLGLLNPNDNLQSFSMRNLETTLDLIKAKIHGSEANKQAKCAAFISLTGFLARRTQGMVRKTIPSKDNGASTFKKIRSKATTEALTEKELNVFLRSLKDINYRDYLIAKTILQGAKRIDEVLSAKISQIDWTNNKITFKQSKSRELEQITIIHYPEYFIKELKEYVADRKKEDLIFITSQGKKVIQPHIFRSFVNASVKSNLSKKVTAHTLRATAITILTNKGYSTEQIMKVSGHVTSSSVSYYDKTPIEKNITQEVALI</sequence>
<reference evidence="9" key="1">
    <citation type="journal article" date="2015" name="Nature">
        <title>Complex archaea that bridge the gap between prokaryotes and eukaryotes.</title>
        <authorList>
            <person name="Spang A."/>
            <person name="Saw J.H."/>
            <person name="Jorgensen S.L."/>
            <person name="Zaremba-Niedzwiedzka K."/>
            <person name="Martijn J."/>
            <person name="Lind A.E."/>
            <person name="van Eijk R."/>
            <person name="Schleper C."/>
            <person name="Guy L."/>
            <person name="Ettema T.J."/>
        </authorList>
    </citation>
    <scope>NUCLEOTIDE SEQUENCE</scope>
</reference>
<accession>A0A0F9KNJ6</accession>
<evidence type="ECO:0000256" key="1">
    <source>
        <dbReference type="ARBA" id="ARBA00008857"/>
    </source>
</evidence>
<evidence type="ECO:0000256" key="2">
    <source>
        <dbReference type="ARBA" id="ARBA00022908"/>
    </source>
</evidence>
<evidence type="ECO:0000256" key="4">
    <source>
        <dbReference type="ARBA" id="ARBA00023172"/>
    </source>
</evidence>
<comment type="caution">
    <text evidence="9">The sequence shown here is derived from an EMBL/GenBank/DDBJ whole genome shotgun (WGS) entry which is preliminary data.</text>
</comment>
<feature type="domain" description="Tyr recombinase" evidence="7">
    <location>
        <begin position="157"/>
        <end position="335"/>
    </location>
</feature>
<dbReference type="InterPro" id="IPR002104">
    <property type="entry name" value="Integrase_catalytic"/>
</dbReference>
<dbReference type="Pfam" id="PF00589">
    <property type="entry name" value="Phage_integrase"/>
    <property type="match status" value="1"/>
</dbReference>
<keyword evidence="4" id="KW-0233">DNA recombination</keyword>
<dbReference type="PANTHER" id="PTHR30629">
    <property type="entry name" value="PROPHAGE INTEGRASE"/>
    <property type="match status" value="1"/>
</dbReference>
<gene>
    <name evidence="9" type="ORF">LCGC14_1681180</name>
</gene>
<dbReference type="GO" id="GO:0046718">
    <property type="term" value="P:symbiont entry into host cell"/>
    <property type="evidence" value="ECO:0007669"/>
    <property type="project" value="UniProtKB-KW"/>
</dbReference>
<dbReference type="GO" id="GO:0075713">
    <property type="term" value="P:establishment of integrated proviral latency"/>
    <property type="evidence" value="ECO:0007669"/>
    <property type="project" value="UniProtKB-KW"/>
</dbReference>
<evidence type="ECO:0000259" key="7">
    <source>
        <dbReference type="PROSITE" id="PS51898"/>
    </source>
</evidence>
<comment type="similarity">
    <text evidence="1">Belongs to the 'phage' integrase family.</text>
</comment>
<protein>
    <recommendedName>
        <fullName evidence="10">Tyr recombinase domain-containing protein</fullName>
    </recommendedName>
</protein>
<name>A0A0F9KNJ6_9ZZZZ</name>
<dbReference type="GO" id="GO:0006310">
    <property type="term" value="P:DNA recombination"/>
    <property type="evidence" value="ECO:0007669"/>
    <property type="project" value="UniProtKB-KW"/>
</dbReference>
<evidence type="ECO:0008006" key="10">
    <source>
        <dbReference type="Google" id="ProtNLM"/>
    </source>
</evidence>
<dbReference type="InterPro" id="IPR011010">
    <property type="entry name" value="DNA_brk_join_enz"/>
</dbReference>
<dbReference type="PANTHER" id="PTHR30629:SF2">
    <property type="entry name" value="PROPHAGE INTEGRASE INTS-RELATED"/>
    <property type="match status" value="1"/>
</dbReference>
<keyword evidence="6" id="KW-1160">Virus entry into host cell</keyword>
<dbReference type="AlphaFoldDB" id="A0A0F9KNJ6"/>
<keyword evidence="5" id="KW-1179">Viral genome integration</keyword>
<dbReference type="CDD" id="cd00397">
    <property type="entry name" value="DNA_BRE_C"/>
    <property type="match status" value="1"/>
</dbReference>
<dbReference type="GO" id="GO:0003677">
    <property type="term" value="F:DNA binding"/>
    <property type="evidence" value="ECO:0007669"/>
    <property type="project" value="UniProtKB-KW"/>
</dbReference>
<dbReference type="PROSITE" id="PS51898">
    <property type="entry name" value="TYR_RECOMBINASE"/>
    <property type="match status" value="1"/>
</dbReference>
<keyword evidence="3" id="KW-0238">DNA-binding</keyword>
<dbReference type="SUPFAM" id="SSF56349">
    <property type="entry name" value="DNA breaking-rejoining enzymes"/>
    <property type="match status" value="1"/>
</dbReference>
<evidence type="ECO:0000313" key="9">
    <source>
        <dbReference type="EMBL" id="KKM16900.1"/>
    </source>
</evidence>
<dbReference type="InterPro" id="IPR044068">
    <property type="entry name" value="CB"/>
</dbReference>
<dbReference type="EMBL" id="LAZR01014573">
    <property type="protein sequence ID" value="KKM16900.1"/>
    <property type="molecule type" value="Genomic_DNA"/>
</dbReference>
<evidence type="ECO:0000256" key="3">
    <source>
        <dbReference type="ARBA" id="ARBA00023125"/>
    </source>
</evidence>
<organism evidence="9">
    <name type="scientific">marine sediment metagenome</name>
    <dbReference type="NCBI Taxonomy" id="412755"/>
    <lineage>
        <taxon>unclassified sequences</taxon>
        <taxon>metagenomes</taxon>
        <taxon>ecological metagenomes</taxon>
    </lineage>
</organism>
<dbReference type="GO" id="GO:0044826">
    <property type="term" value="P:viral genome integration into host DNA"/>
    <property type="evidence" value="ECO:0007669"/>
    <property type="project" value="UniProtKB-KW"/>
</dbReference>
<dbReference type="GO" id="GO:0015074">
    <property type="term" value="P:DNA integration"/>
    <property type="evidence" value="ECO:0007669"/>
    <property type="project" value="UniProtKB-KW"/>
</dbReference>
<evidence type="ECO:0000259" key="8">
    <source>
        <dbReference type="PROSITE" id="PS51900"/>
    </source>
</evidence>
<evidence type="ECO:0000256" key="6">
    <source>
        <dbReference type="ARBA" id="ARBA00023296"/>
    </source>
</evidence>